<evidence type="ECO:0000259" key="7">
    <source>
        <dbReference type="Pfam" id="PF06271"/>
    </source>
</evidence>
<dbReference type="InterPro" id="IPR051791">
    <property type="entry name" value="Pra-immunoreactive"/>
</dbReference>
<evidence type="ECO:0000256" key="6">
    <source>
        <dbReference type="SAM" id="Phobius"/>
    </source>
</evidence>
<evidence type="ECO:0000313" key="9">
    <source>
        <dbReference type="EMBL" id="PST36283.1"/>
    </source>
</evidence>
<reference evidence="8" key="2">
    <citation type="journal article" date="2020" name="Microbiol. Resour. Announc.">
        <title>Complete Genome Sequence of Faecalibacillus intestinalis JCM 34082, Isolated from Feces from a Healthy Japanese Female.</title>
        <authorList>
            <person name="Sakamoto M."/>
            <person name="Ikeyama N."/>
            <person name="Toyoda A."/>
            <person name="Murakami T."/>
            <person name="Mori H."/>
            <person name="Ohkuma M."/>
        </authorList>
    </citation>
    <scope>NUCLEOTIDE SEQUENCE</scope>
    <source>
        <strain evidence="8">14EGH31</strain>
    </source>
</reference>
<evidence type="ECO:0000313" key="11">
    <source>
        <dbReference type="Proteomes" id="UP000593842"/>
    </source>
</evidence>
<evidence type="ECO:0000256" key="5">
    <source>
        <dbReference type="ARBA" id="ARBA00023136"/>
    </source>
</evidence>
<dbReference type="Pfam" id="PF06271">
    <property type="entry name" value="RDD"/>
    <property type="match status" value="1"/>
</dbReference>
<dbReference type="AlphaFoldDB" id="A0A2T3FM34"/>
<feature type="transmembrane region" description="Helical" evidence="6">
    <location>
        <begin position="67"/>
        <end position="89"/>
    </location>
</feature>
<keyword evidence="4 6" id="KW-1133">Transmembrane helix</keyword>
<keyword evidence="10" id="KW-1185">Reference proteome</keyword>
<sequence>MNNYFLQLKKDIPNDIGWIRRILSYAFDWYIGGMIASLPVIVIYMMLHQDATYIPQNLSIFHAPYNIIAGSLSFIVASGYYVLVPMFVFKGQTLGKKIFHLKIIANNYDEVTNKQLFIRQFIMILLVEGSVFTSSNILHQLLQVVTGLNIPKYYAYFGIFMTLISVILMIVLKSRRPLHDLFADTREVYLESNDYTYYQKKRKKVKRKSGK</sequence>
<keyword evidence="5 6" id="KW-0472">Membrane</keyword>
<evidence type="ECO:0000256" key="3">
    <source>
        <dbReference type="ARBA" id="ARBA00022692"/>
    </source>
</evidence>
<organism evidence="9 10">
    <name type="scientific">Faecalibacillus intestinalis</name>
    <dbReference type="NCBI Taxonomy" id="1982626"/>
    <lineage>
        <taxon>Bacteria</taxon>
        <taxon>Bacillati</taxon>
        <taxon>Bacillota</taxon>
        <taxon>Erysipelotrichia</taxon>
        <taxon>Erysipelotrichales</taxon>
        <taxon>Coprobacillaceae</taxon>
        <taxon>Faecalibacillus</taxon>
    </lineage>
</organism>
<keyword evidence="3 6" id="KW-0812">Transmembrane</keyword>
<proteinExistence type="predicted"/>
<evidence type="ECO:0000256" key="1">
    <source>
        <dbReference type="ARBA" id="ARBA00004651"/>
    </source>
</evidence>
<feature type="transmembrane region" description="Helical" evidence="6">
    <location>
        <begin position="121"/>
        <end position="141"/>
    </location>
</feature>
<reference evidence="9 10" key="1">
    <citation type="journal article" date="2019" name="Int. J. Syst. Evol. Microbiol.">
        <title>Faecalibacillus intestinalis gen. nov., sp. nov. and Faecalibacillus faecis sp. nov., isolated from human faeces.</title>
        <authorList>
            <person name="Seo B."/>
            <person name="Jeon K."/>
            <person name="Baek I."/>
            <person name="Lee Y.M."/>
            <person name="Baek K."/>
            <person name="Ko G."/>
        </authorList>
    </citation>
    <scope>NUCLEOTIDE SEQUENCE [LARGE SCALE GENOMIC DNA]</scope>
    <source>
        <strain evidence="9 10">SNUG30099</strain>
    </source>
</reference>
<comment type="subcellular location">
    <subcellularLocation>
        <location evidence="1">Cell membrane</location>
        <topology evidence="1">Multi-pass membrane protein</topology>
    </subcellularLocation>
</comment>
<dbReference type="EMBL" id="AP024085">
    <property type="protein sequence ID" value="BCL57336.1"/>
    <property type="molecule type" value="Genomic_DNA"/>
</dbReference>
<accession>A0A2T3FM34</accession>
<dbReference type="EMBL" id="PYLQ01000028">
    <property type="protein sequence ID" value="PST36283.1"/>
    <property type="molecule type" value="Genomic_DNA"/>
</dbReference>
<dbReference type="Proteomes" id="UP000593842">
    <property type="component" value="Chromosome"/>
</dbReference>
<gene>
    <name evidence="9" type="ORF">C7U54_13295</name>
    <name evidence="8" type="ORF">Fi14EGH31_10480</name>
</gene>
<reference evidence="11" key="3">
    <citation type="submission" date="2020-09" db="EMBL/GenBank/DDBJ databases">
        <title>Complete genome sequencing of Faecalibacillus intestinalis strain 14EGH31.</title>
        <authorList>
            <person name="Sakamoto M."/>
            <person name="Murakami T."/>
            <person name="Mori H."/>
        </authorList>
    </citation>
    <scope>NUCLEOTIDE SEQUENCE [LARGE SCALE GENOMIC DNA]</scope>
    <source>
        <strain evidence="11">14EGH31</strain>
    </source>
</reference>
<evidence type="ECO:0000313" key="10">
    <source>
        <dbReference type="Proteomes" id="UP000240974"/>
    </source>
</evidence>
<evidence type="ECO:0000256" key="4">
    <source>
        <dbReference type="ARBA" id="ARBA00022989"/>
    </source>
</evidence>
<feature type="transmembrane region" description="Helical" evidence="6">
    <location>
        <begin position="29"/>
        <end position="47"/>
    </location>
</feature>
<name>A0A2T3FM34_9FIRM</name>
<dbReference type="Proteomes" id="UP000240974">
    <property type="component" value="Unassembled WGS sequence"/>
</dbReference>
<dbReference type="InterPro" id="IPR010432">
    <property type="entry name" value="RDD"/>
</dbReference>
<dbReference type="GeneID" id="70579479"/>
<evidence type="ECO:0000313" key="8">
    <source>
        <dbReference type="EMBL" id="BCL57336.1"/>
    </source>
</evidence>
<dbReference type="RefSeq" id="WP_022002264.1">
    <property type="nucleotide sequence ID" value="NZ_AP024085.1"/>
</dbReference>
<keyword evidence="2" id="KW-1003">Cell membrane</keyword>
<dbReference type="PANTHER" id="PTHR36115:SF9">
    <property type="entry name" value="LMO1584 PROTEIN"/>
    <property type="match status" value="1"/>
</dbReference>
<dbReference type="GO" id="GO:0005886">
    <property type="term" value="C:plasma membrane"/>
    <property type="evidence" value="ECO:0007669"/>
    <property type="project" value="UniProtKB-SubCell"/>
</dbReference>
<evidence type="ECO:0000256" key="2">
    <source>
        <dbReference type="ARBA" id="ARBA00022475"/>
    </source>
</evidence>
<protein>
    <submittedName>
        <fullName evidence="9">RDD family protein</fullName>
    </submittedName>
</protein>
<feature type="domain" description="RDD" evidence="7">
    <location>
        <begin position="17"/>
        <end position="183"/>
    </location>
</feature>
<dbReference type="PANTHER" id="PTHR36115">
    <property type="entry name" value="PROLINE-RICH ANTIGEN HOMOLOG-RELATED"/>
    <property type="match status" value="1"/>
</dbReference>
<dbReference type="KEGG" id="fit:Fi14EGH31_10480"/>
<feature type="transmembrane region" description="Helical" evidence="6">
    <location>
        <begin position="153"/>
        <end position="172"/>
    </location>
</feature>